<evidence type="ECO:0000256" key="10">
    <source>
        <dbReference type="HAMAP-Rule" id="MF_01102"/>
    </source>
</evidence>
<dbReference type="InterPro" id="IPR036188">
    <property type="entry name" value="FAD/NAD-bd_sf"/>
</dbReference>
<dbReference type="InterPro" id="IPR008471">
    <property type="entry name" value="MnmC-like_methylTransf"/>
</dbReference>
<dbReference type="AlphaFoldDB" id="A0A502E1L5"/>
<feature type="region of interest" description="tRNA (mnm(5)s(2)U34)-methyltransferase" evidence="10">
    <location>
        <begin position="1"/>
        <end position="264"/>
    </location>
</feature>
<evidence type="ECO:0000256" key="3">
    <source>
        <dbReference type="ARBA" id="ARBA00022630"/>
    </source>
</evidence>
<evidence type="ECO:0000256" key="4">
    <source>
        <dbReference type="ARBA" id="ARBA00022679"/>
    </source>
</evidence>
<proteinExistence type="inferred from homology"/>
<evidence type="ECO:0000259" key="12">
    <source>
        <dbReference type="Pfam" id="PF05430"/>
    </source>
</evidence>
<protein>
    <recommendedName>
        <fullName evidence="10">tRNA 5-methylaminomethyl-2-thiouridine biosynthesis bifunctional protein MnmC</fullName>
        <shortName evidence="10">tRNA mnm(5)s(2)U biosynthesis bifunctional protein</shortName>
    </recommendedName>
    <domain>
        <recommendedName>
            <fullName evidence="10">tRNA (mnm(5)s(2)U34)-methyltransferase</fullName>
            <ecNumber evidence="10">2.1.1.61</ecNumber>
        </recommendedName>
    </domain>
    <domain>
        <recommendedName>
            <fullName evidence="10">FAD-dependent cmnm(5)s(2)U34 oxidoreductase</fullName>
            <ecNumber evidence="10">1.5.-.-</ecNumber>
        </recommendedName>
    </domain>
</protein>
<comment type="subcellular location">
    <subcellularLocation>
        <location evidence="10">Cytoplasm</location>
    </subcellularLocation>
</comment>
<dbReference type="InterPro" id="IPR006076">
    <property type="entry name" value="FAD-dep_OxRdtase"/>
</dbReference>
<dbReference type="GO" id="GO:0005737">
    <property type="term" value="C:cytoplasm"/>
    <property type="evidence" value="ECO:0007669"/>
    <property type="project" value="UniProtKB-SubCell"/>
</dbReference>
<keyword evidence="7 10" id="KW-0274">FAD</keyword>
<evidence type="ECO:0000259" key="11">
    <source>
        <dbReference type="Pfam" id="PF01266"/>
    </source>
</evidence>
<dbReference type="Gene3D" id="3.40.50.150">
    <property type="entry name" value="Vaccinia Virus protein VP39"/>
    <property type="match status" value="1"/>
</dbReference>
<dbReference type="SUPFAM" id="SSF54373">
    <property type="entry name" value="FAD-linked reductases, C-terminal domain"/>
    <property type="match status" value="1"/>
</dbReference>
<comment type="catalytic activity">
    <reaction evidence="10">
        <text>5-aminomethyl-2-thiouridine(34) in tRNA + S-adenosyl-L-methionine = 5-methylaminomethyl-2-thiouridine(34) in tRNA + S-adenosyl-L-homocysteine + H(+)</text>
        <dbReference type="Rhea" id="RHEA:19569"/>
        <dbReference type="Rhea" id="RHEA-COMP:10195"/>
        <dbReference type="Rhea" id="RHEA-COMP:10197"/>
        <dbReference type="ChEBI" id="CHEBI:15378"/>
        <dbReference type="ChEBI" id="CHEBI:57856"/>
        <dbReference type="ChEBI" id="CHEBI:59789"/>
        <dbReference type="ChEBI" id="CHEBI:74454"/>
        <dbReference type="ChEBI" id="CHEBI:74455"/>
        <dbReference type="EC" id="2.1.1.61"/>
    </reaction>
</comment>
<dbReference type="InterPro" id="IPR047785">
    <property type="entry name" value="tRNA_MNMC2"/>
</dbReference>
<dbReference type="SUPFAM" id="SSF51971">
    <property type="entry name" value="Nucleotide-binding domain"/>
    <property type="match status" value="1"/>
</dbReference>
<dbReference type="Gene3D" id="3.50.50.60">
    <property type="entry name" value="FAD/NAD(P)-binding domain"/>
    <property type="match status" value="1"/>
</dbReference>
<dbReference type="GO" id="GO:0016645">
    <property type="term" value="F:oxidoreductase activity, acting on the CH-NH group of donors"/>
    <property type="evidence" value="ECO:0007669"/>
    <property type="project" value="InterPro"/>
</dbReference>
<dbReference type="EMBL" id="RCZI01000001">
    <property type="protein sequence ID" value="TPG30300.1"/>
    <property type="molecule type" value="Genomic_DNA"/>
</dbReference>
<comment type="similarity">
    <text evidence="10">In the N-terminal section; belongs to the methyltransferase superfamily. tRNA (mnm(5)s(2)U34)-methyltransferase family.</text>
</comment>
<evidence type="ECO:0000313" key="14">
    <source>
        <dbReference type="Proteomes" id="UP000319212"/>
    </source>
</evidence>
<dbReference type="GO" id="GO:0002097">
    <property type="term" value="P:tRNA wobble base modification"/>
    <property type="evidence" value="ECO:0007669"/>
    <property type="project" value="UniProtKB-UniRule"/>
</dbReference>
<evidence type="ECO:0000256" key="8">
    <source>
        <dbReference type="ARBA" id="ARBA00023002"/>
    </source>
</evidence>
<dbReference type="InterPro" id="IPR023032">
    <property type="entry name" value="tRNA_MAMT_biosynth_bifunc_MnmC"/>
</dbReference>
<keyword evidence="4 10" id="KW-0808">Transferase</keyword>
<feature type="domain" description="FAD dependent oxidoreductase" evidence="11">
    <location>
        <begin position="284"/>
        <end position="637"/>
    </location>
</feature>
<dbReference type="NCBIfam" id="NF033855">
    <property type="entry name" value="tRNA_MNMC2"/>
    <property type="match status" value="1"/>
</dbReference>
<dbReference type="Proteomes" id="UP000319212">
    <property type="component" value="Unassembled WGS sequence"/>
</dbReference>
<dbReference type="GO" id="GO:0050660">
    <property type="term" value="F:flavin adenine dinucleotide binding"/>
    <property type="evidence" value="ECO:0007669"/>
    <property type="project" value="UniProtKB-UniRule"/>
</dbReference>
<dbReference type="OrthoDB" id="9786494at2"/>
<evidence type="ECO:0000256" key="2">
    <source>
        <dbReference type="ARBA" id="ARBA00022603"/>
    </source>
</evidence>
<keyword evidence="3 10" id="KW-0285">Flavoprotein</keyword>
<dbReference type="NCBIfam" id="TIGR03197">
    <property type="entry name" value="MnmC_Cterm"/>
    <property type="match status" value="1"/>
</dbReference>
<dbReference type="Gene3D" id="3.30.9.10">
    <property type="entry name" value="D-Amino Acid Oxidase, subunit A, domain 2"/>
    <property type="match status" value="1"/>
</dbReference>
<dbReference type="PANTHER" id="PTHR13847:SF283">
    <property type="entry name" value="TRNA 5-METHYLAMINOMETHYL-2-THIOURIDINE BIOSYNTHESIS BIFUNCTIONAL PROTEIN MNMC"/>
    <property type="match status" value="1"/>
</dbReference>
<dbReference type="EC" id="1.5.-.-" evidence="10"/>
<keyword evidence="8 10" id="KW-0560">Oxidoreductase</keyword>
<sequence length="672" mass="71708">MTTRPPSGDTAEPASPGCRCRPLEGGWRSDTKCAKTGGEPVIWRVDGVPLSERFGDIYHTETGAQAQSRHVFLAGCGLPEAWADRPQWRILETGFGFGLNFLTAWHAWRSDPRRPRMLHVVSIEAHPVARDDLLRAAHAYPELAELAALLAAQWHGLLPGFHRLGFDDGRVLLTLCIGDVQPMLRAQAFEADSIFLDGFSPDRNPAMWSPETLKAVTRFARTGTRLATWTIARAVRDVLAQNGFQVAKAPGLPPKRDCLRAEFAPPWVVRRRTPAPVAATPGHCVVVGAGLAGAAVAASLARRGWRVTVLDAAQRPAAGASGVPAAVFAPHVSPDDALLSRLTRAGLRLTWQALHDRLEQGVDWRASGVVERRPPGDVRLPAGWSAEGPNESWPADAARLKSTGLPEETTALWHAGGGWAKPARLVAAWLAQPGVTVRCGARVGRIERIERLEGTESGAASAGWALFDGDGRLLAQADRAVIAAGFDSAALAPRLPLQPVRGQVAWGRMASAPQLPETPLNGDGHLVAHVPDADGAFWLTGATFDRDSADTSTHEADTEANRERLARLHPGAAAMLSDAFCRGEVQAWAGVRCASHDRRPLVGPCDADAPQGPWLCSALGSRGLSFAVLCAELLAARWHAEPLPLPVALAAALDTQRAGGRAAHRPSHAASQ</sequence>
<evidence type="ECO:0000256" key="5">
    <source>
        <dbReference type="ARBA" id="ARBA00022691"/>
    </source>
</evidence>
<evidence type="ECO:0000256" key="6">
    <source>
        <dbReference type="ARBA" id="ARBA00022694"/>
    </source>
</evidence>
<dbReference type="HAMAP" id="MF_01102">
    <property type="entry name" value="MnmC"/>
    <property type="match status" value="1"/>
</dbReference>
<keyword evidence="9 10" id="KW-0511">Multifunctional enzyme</keyword>
<keyword evidence="1 10" id="KW-0963">Cytoplasm</keyword>
<organism evidence="13 14">
    <name type="scientific">Variovorax guangxiensis</name>
    <dbReference type="NCBI Taxonomy" id="1775474"/>
    <lineage>
        <taxon>Bacteria</taxon>
        <taxon>Pseudomonadati</taxon>
        <taxon>Pseudomonadota</taxon>
        <taxon>Betaproteobacteria</taxon>
        <taxon>Burkholderiales</taxon>
        <taxon>Comamonadaceae</taxon>
        <taxon>Variovorax</taxon>
    </lineage>
</organism>
<dbReference type="InterPro" id="IPR017610">
    <property type="entry name" value="tRNA_S-uridine_synth_MnmC_C"/>
</dbReference>
<dbReference type="Pfam" id="PF01266">
    <property type="entry name" value="DAO"/>
    <property type="match status" value="1"/>
</dbReference>
<keyword evidence="2 10" id="KW-0489">Methyltransferase</keyword>
<dbReference type="GO" id="GO:0004808">
    <property type="term" value="F:tRNA (5-methylaminomethyl-2-thiouridylate)(34)-methyltransferase activity"/>
    <property type="evidence" value="ECO:0007669"/>
    <property type="project" value="UniProtKB-EC"/>
</dbReference>
<dbReference type="Pfam" id="PF05430">
    <property type="entry name" value="Methyltransf_30"/>
    <property type="match status" value="1"/>
</dbReference>
<evidence type="ECO:0000313" key="13">
    <source>
        <dbReference type="EMBL" id="TPG30300.1"/>
    </source>
</evidence>
<dbReference type="PANTHER" id="PTHR13847">
    <property type="entry name" value="SARCOSINE DEHYDROGENASE-RELATED"/>
    <property type="match status" value="1"/>
</dbReference>
<evidence type="ECO:0000256" key="9">
    <source>
        <dbReference type="ARBA" id="ARBA00023268"/>
    </source>
</evidence>
<comment type="cofactor">
    <cofactor evidence="10">
        <name>FAD</name>
        <dbReference type="ChEBI" id="CHEBI:57692"/>
    </cofactor>
</comment>
<accession>A0A502E1L5</accession>
<feature type="domain" description="MnmC-like methyltransferase" evidence="12">
    <location>
        <begin position="141"/>
        <end position="262"/>
    </location>
</feature>
<name>A0A502E1L5_9BURK</name>
<feature type="region of interest" description="FAD-dependent cmnm(5)s(2)U34 oxidoreductase" evidence="10">
    <location>
        <begin position="287"/>
        <end position="672"/>
    </location>
</feature>
<comment type="caution">
    <text evidence="13">The sequence shown here is derived from an EMBL/GenBank/DDBJ whole genome shotgun (WGS) entry which is preliminary data.</text>
</comment>
<keyword evidence="6 10" id="KW-0819">tRNA processing</keyword>
<keyword evidence="5 10" id="KW-0949">S-adenosyl-L-methionine</keyword>
<reference evidence="13 14" key="1">
    <citation type="journal article" date="2019" name="Environ. Microbiol.">
        <title>Species interactions and distinct microbial communities in high Arctic permafrost affected cryosols are associated with the CH4 and CO2 gas fluxes.</title>
        <authorList>
            <person name="Altshuler I."/>
            <person name="Hamel J."/>
            <person name="Turney S."/>
            <person name="Magnuson E."/>
            <person name="Levesque R."/>
            <person name="Greer C."/>
            <person name="Whyte L.G."/>
        </authorList>
    </citation>
    <scope>NUCLEOTIDE SEQUENCE [LARGE SCALE GENOMIC DNA]</scope>
    <source>
        <strain evidence="13 14">S06.C</strain>
    </source>
</reference>
<dbReference type="GO" id="GO:0032259">
    <property type="term" value="P:methylation"/>
    <property type="evidence" value="ECO:0007669"/>
    <property type="project" value="UniProtKB-KW"/>
</dbReference>
<dbReference type="EC" id="2.1.1.61" evidence="10"/>
<gene>
    <name evidence="10" type="primary">mnmC</name>
    <name evidence="13" type="ORF">EAH82_02055</name>
</gene>
<evidence type="ECO:0000256" key="1">
    <source>
        <dbReference type="ARBA" id="ARBA00022490"/>
    </source>
</evidence>
<comment type="similarity">
    <text evidence="10">In the C-terminal section; belongs to the DAO family.</text>
</comment>
<evidence type="ECO:0000256" key="7">
    <source>
        <dbReference type="ARBA" id="ARBA00022827"/>
    </source>
</evidence>
<comment type="function">
    <text evidence="10">Catalyzes the last two steps in the biosynthesis of 5-methylaminomethyl-2-thiouridine (mnm(5)s(2)U) at the wobble position (U34) in tRNA. Catalyzes the FAD-dependent demodification of cmnm(5)s(2)U34 to nm(5)s(2)U34, followed by the transfer of a methyl group from S-adenosyl-L-methionine to nm(5)s(2)U34, to form mnm(5)s(2)U34.</text>
</comment>
<dbReference type="InterPro" id="IPR029063">
    <property type="entry name" value="SAM-dependent_MTases_sf"/>
</dbReference>